<organism evidence="2 3">
    <name type="scientific">Prochlorococcus marinus str. GP2</name>
    <dbReference type="NCBI Taxonomy" id="59925"/>
    <lineage>
        <taxon>Bacteria</taxon>
        <taxon>Bacillati</taxon>
        <taxon>Cyanobacteriota</taxon>
        <taxon>Cyanophyceae</taxon>
        <taxon>Synechococcales</taxon>
        <taxon>Prochlorococcaceae</taxon>
        <taxon>Prochlorococcus</taxon>
    </lineage>
</organism>
<dbReference type="EMBL" id="JNAH01000008">
    <property type="protein sequence ID" value="KGF85775.1"/>
    <property type="molecule type" value="Genomic_DNA"/>
</dbReference>
<dbReference type="AlphaFoldDB" id="A0A0A1Z8E7"/>
<dbReference type="Proteomes" id="UP000030598">
    <property type="component" value="Unassembled WGS sequence"/>
</dbReference>
<evidence type="ECO:0000313" key="3">
    <source>
        <dbReference type="Proteomes" id="UP000030598"/>
    </source>
</evidence>
<sequence length="190" mass="21246">MKFSKLLIIKIIFILISSQFIFNVSKAKAAEEIKIVYSLFSRTITVNSLKKFAEEGNSTKNIKTILKATGSPNDEIRSVLKKDFEIPITIASKLVYSEIGNIFLRRLSSIIHPPRASDEKTGMLALRASIVQGIKLGNGKINLINFFEGYPTKTVILDVNALSKVMNKVESISELFDFFTNSPLDKIKTN</sequence>
<evidence type="ECO:0000259" key="1">
    <source>
        <dbReference type="Pfam" id="PF07176"/>
    </source>
</evidence>
<dbReference type="eggNOG" id="COG4188">
    <property type="taxonomic scope" value="Bacteria"/>
</dbReference>
<comment type="caution">
    <text evidence="2">The sequence shown here is derived from an EMBL/GenBank/DDBJ whole genome shotgun (WGS) entry which is preliminary data.</text>
</comment>
<dbReference type="OrthoDB" id="539781at2"/>
<name>A0A0A1Z8E7_PROMR</name>
<protein>
    <recommendedName>
        <fullName evidence="1">DUF1400 domain-containing protein</fullName>
    </recommendedName>
</protein>
<dbReference type="InterPro" id="IPR010802">
    <property type="entry name" value="DUF1400"/>
</dbReference>
<dbReference type="STRING" id="59925.EU91_1880"/>
<proteinExistence type="predicted"/>
<evidence type="ECO:0000313" key="2">
    <source>
        <dbReference type="EMBL" id="KGF85775.1"/>
    </source>
</evidence>
<dbReference type="RefSeq" id="WP_032525220.1">
    <property type="nucleotide sequence ID" value="NZ_CP138934.1"/>
</dbReference>
<feature type="domain" description="DUF1400" evidence="1">
    <location>
        <begin position="29"/>
        <end position="158"/>
    </location>
</feature>
<accession>A0A0A1Z8E7</accession>
<gene>
    <name evidence="2" type="ORF">EU91_1880</name>
</gene>
<dbReference type="Pfam" id="PF07176">
    <property type="entry name" value="DUF1400"/>
    <property type="match status" value="1"/>
</dbReference>
<reference evidence="3" key="1">
    <citation type="journal article" date="2014" name="Sci. Data">
        <title>Genomes of diverse isolates of the marine cyanobacterium Prochlorococcus.</title>
        <authorList>
            <person name="Biller S."/>
            <person name="Berube P."/>
            <person name="Thompson J."/>
            <person name="Kelly L."/>
            <person name="Roggensack S."/>
            <person name="Awad L."/>
            <person name="Roache-Johnson K."/>
            <person name="Ding H."/>
            <person name="Giovannoni S.J."/>
            <person name="Moore L.R."/>
            <person name="Chisholm S.W."/>
        </authorList>
    </citation>
    <scope>NUCLEOTIDE SEQUENCE [LARGE SCALE GENOMIC DNA]</scope>
    <source>
        <strain evidence="3">GP2</strain>
    </source>
</reference>